<protein>
    <submittedName>
        <fullName evidence="2">Uncharacterized protein</fullName>
    </submittedName>
</protein>
<proteinExistence type="predicted"/>
<dbReference type="Proteomes" id="UP001146351">
    <property type="component" value="Unassembled WGS sequence"/>
</dbReference>
<evidence type="ECO:0000313" key="3">
    <source>
        <dbReference type="Proteomes" id="UP001146351"/>
    </source>
</evidence>
<evidence type="ECO:0000313" key="2">
    <source>
        <dbReference type="EMBL" id="KAJ5156450.1"/>
    </source>
</evidence>
<name>A0A9W9HUI6_9EURO</name>
<gene>
    <name evidence="2" type="ORF">N7492_009253</name>
</gene>
<keyword evidence="3" id="KW-1185">Reference proteome</keyword>
<dbReference type="OrthoDB" id="4250055at2759"/>
<sequence length="282" mass="31717">MTVSNWDKFYHKGKGYMQSLDQRLQDPKAQDANQLSKDELYSEYDVRRQTITGERLTAIDGVKKSDRFYGIIADYKEHESLYYHNFFGTRPGVIIAAENKGYFKGDGKSTPERWSAVIGSLWAQVCAEDNQPISGLRRLVRTTIENEETKDVLQEAFDRAKVNMDPSSKSRVMRTFTRKDEAFYAIIGTPNGNGVPWLLKTNADRLGKKTITSIAVYANLDPTDSTIWLWDLIFAIEKASAEESSADRAHQETGANADPPEVDPDNDYSDDCGCSGLSCLIL</sequence>
<comment type="caution">
    <text evidence="2">The sequence shown here is derived from an EMBL/GenBank/DDBJ whole genome shotgun (WGS) entry which is preliminary data.</text>
</comment>
<evidence type="ECO:0000256" key="1">
    <source>
        <dbReference type="SAM" id="MobiDB-lite"/>
    </source>
</evidence>
<feature type="region of interest" description="Disordered" evidence="1">
    <location>
        <begin position="244"/>
        <end position="267"/>
    </location>
</feature>
<dbReference type="AlphaFoldDB" id="A0A9W9HUI6"/>
<accession>A0A9W9HUI6</accession>
<reference evidence="2" key="1">
    <citation type="submission" date="2022-11" db="EMBL/GenBank/DDBJ databases">
        <authorList>
            <person name="Petersen C."/>
        </authorList>
    </citation>
    <scope>NUCLEOTIDE SEQUENCE</scope>
    <source>
        <strain evidence="2">IBT 21917</strain>
    </source>
</reference>
<reference evidence="2" key="2">
    <citation type="journal article" date="2023" name="IMA Fungus">
        <title>Comparative genomic study of the Penicillium genus elucidates a diverse pangenome and 15 lateral gene transfer events.</title>
        <authorList>
            <person name="Petersen C."/>
            <person name="Sorensen T."/>
            <person name="Nielsen M.R."/>
            <person name="Sondergaard T.E."/>
            <person name="Sorensen J.L."/>
            <person name="Fitzpatrick D.A."/>
            <person name="Frisvad J.C."/>
            <person name="Nielsen K.L."/>
        </authorList>
    </citation>
    <scope>NUCLEOTIDE SEQUENCE</scope>
    <source>
        <strain evidence="2">IBT 21917</strain>
    </source>
</reference>
<organism evidence="2 3">
    <name type="scientific">Penicillium capsulatum</name>
    <dbReference type="NCBI Taxonomy" id="69766"/>
    <lineage>
        <taxon>Eukaryota</taxon>
        <taxon>Fungi</taxon>
        <taxon>Dikarya</taxon>
        <taxon>Ascomycota</taxon>
        <taxon>Pezizomycotina</taxon>
        <taxon>Eurotiomycetes</taxon>
        <taxon>Eurotiomycetidae</taxon>
        <taxon>Eurotiales</taxon>
        <taxon>Aspergillaceae</taxon>
        <taxon>Penicillium</taxon>
    </lineage>
</organism>
<dbReference type="EMBL" id="JAPQKO010000006">
    <property type="protein sequence ID" value="KAJ5156450.1"/>
    <property type="molecule type" value="Genomic_DNA"/>
</dbReference>